<comment type="caution">
    <text evidence="17">The sequence shown here is derived from an EMBL/GenBank/DDBJ whole genome shotgun (WGS) entry which is preliminary data.</text>
</comment>
<evidence type="ECO:0000256" key="11">
    <source>
        <dbReference type="ARBA" id="ARBA00032065"/>
    </source>
</evidence>
<evidence type="ECO:0000256" key="13">
    <source>
        <dbReference type="SAM" id="Phobius"/>
    </source>
</evidence>
<keyword evidence="7" id="KW-0479">Metal-binding</keyword>
<feature type="transmembrane region" description="Helical" evidence="13">
    <location>
        <begin position="960"/>
        <end position="981"/>
    </location>
</feature>
<dbReference type="InterPro" id="IPR036900">
    <property type="entry name" value="A-D-PHexomutase_C_sf"/>
</dbReference>
<name>A0A427YR17_9TREE</name>
<keyword evidence="18" id="KW-1185">Reference proteome</keyword>
<gene>
    <name evidence="17" type="primary">PCM1</name>
    <name evidence="17" type="ORF">EHS25_007916</name>
</gene>
<dbReference type="AlphaFoldDB" id="A0A427YR17"/>
<dbReference type="InterPro" id="IPR016066">
    <property type="entry name" value="A-D-PHexomutase_CS"/>
</dbReference>
<feature type="compositionally biased region" description="Basic and acidic residues" evidence="12">
    <location>
        <begin position="1107"/>
        <end position="1117"/>
    </location>
</feature>
<dbReference type="PANTHER" id="PTHR45955:SF1">
    <property type="entry name" value="PHOSPHOACETYLGLUCOSAMINE MUTASE"/>
    <property type="match status" value="1"/>
</dbReference>
<keyword evidence="6" id="KW-0597">Phosphoprotein</keyword>
<comment type="similarity">
    <text evidence="4">Belongs to the phosphohexose mutase family.</text>
</comment>
<dbReference type="InterPro" id="IPR005843">
    <property type="entry name" value="A-D-PHexomutase_C"/>
</dbReference>
<feature type="compositionally biased region" description="Low complexity" evidence="12">
    <location>
        <begin position="1039"/>
        <end position="1058"/>
    </location>
</feature>
<dbReference type="InterPro" id="IPR049023">
    <property type="entry name" value="AMG1_II"/>
</dbReference>
<feature type="region of interest" description="Disordered" evidence="12">
    <location>
        <begin position="931"/>
        <end position="955"/>
    </location>
</feature>
<evidence type="ECO:0000259" key="14">
    <source>
        <dbReference type="Pfam" id="PF00408"/>
    </source>
</evidence>
<dbReference type="CDD" id="cd03086">
    <property type="entry name" value="PGM3"/>
    <property type="match status" value="1"/>
</dbReference>
<dbReference type="PROSITE" id="PS00710">
    <property type="entry name" value="PGM_PMM"/>
    <property type="match status" value="1"/>
</dbReference>
<dbReference type="GO" id="GO:0000287">
    <property type="term" value="F:magnesium ion binding"/>
    <property type="evidence" value="ECO:0007669"/>
    <property type="project" value="InterPro"/>
</dbReference>
<dbReference type="EC" id="5.4.2.3" evidence="5"/>
<evidence type="ECO:0000256" key="4">
    <source>
        <dbReference type="ARBA" id="ARBA00010231"/>
    </source>
</evidence>
<dbReference type="PANTHER" id="PTHR45955">
    <property type="entry name" value="PHOSPHOACETYLGLUCOSAMINE MUTASE"/>
    <property type="match status" value="1"/>
</dbReference>
<keyword evidence="8" id="KW-0460">Magnesium</keyword>
<evidence type="ECO:0000256" key="5">
    <source>
        <dbReference type="ARBA" id="ARBA00012731"/>
    </source>
</evidence>
<feature type="compositionally biased region" description="Low complexity" evidence="12">
    <location>
        <begin position="932"/>
        <end position="955"/>
    </location>
</feature>
<evidence type="ECO:0000256" key="9">
    <source>
        <dbReference type="ARBA" id="ARBA00023235"/>
    </source>
</evidence>
<protein>
    <recommendedName>
        <fullName evidence="5">phosphoacetylglucosamine mutase</fullName>
        <ecNumber evidence="5">5.4.2.3</ecNumber>
    </recommendedName>
    <alternativeName>
        <fullName evidence="11">Acetylglucosamine phosphomutase</fullName>
    </alternativeName>
    <alternativeName>
        <fullName evidence="10">N-acetylglucosamine-phosphate mutase</fullName>
    </alternativeName>
</protein>
<comment type="pathway">
    <text evidence="3">Nucleotide-sugar biosynthesis; UDP-N-acetyl-alpha-D-glucosamine biosynthesis; N-acetyl-alpha-D-glucosamine 1-phosphate from alpha-D-glucosamine 6-phosphate (route I): step 2/2.</text>
</comment>
<evidence type="ECO:0000256" key="3">
    <source>
        <dbReference type="ARBA" id="ARBA00004865"/>
    </source>
</evidence>
<evidence type="ECO:0000256" key="1">
    <source>
        <dbReference type="ARBA" id="ARBA00000558"/>
    </source>
</evidence>
<feature type="domain" description="Phosphoacetylglucosamine mutase AMG1" evidence="16">
    <location>
        <begin position="201"/>
        <end position="292"/>
    </location>
</feature>
<dbReference type="FunFam" id="3.30.310.50:FF:000003">
    <property type="entry name" value="Phosphoacetylglucosamine mutase"/>
    <property type="match status" value="1"/>
</dbReference>
<dbReference type="GO" id="GO:0006048">
    <property type="term" value="P:UDP-N-acetylglucosamine biosynthetic process"/>
    <property type="evidence" value="ECO:0007669"/>
    <property type="project" value="TreeGrafter"/>
</dbReference>
<dbReference type="GO" id="GO:0005975">
    <property type="term" value="P:carbohydrate metabolic process"/>
    <property type="evidence" value="ECO:0007669"/>
    <property type="project" value="InterPro"/>
</dbReference>
<feature type="compositionally biased region" description="Basic and acidic residues" evidence="12">
    <location>
        <begin position="1183"/>
        <end position="1201"/>
    </location>
</feature>
<keyword evidence="13" id="KW-1133">Transmembrane helix</keyword>
<dbReference type="EMBL" id="RSCD01000004">
    <property type="protein sequence ID" value="RSH93558.1"/>
    <property type="molecule type" value="Genomic_DNA"/>
</dbReference>
<sequence length="1221" mass="128330">MADSPKRAAHEYAVLLSALNEAVKHYPKPEGFKFSYGTAGFRTLGVKLPSVMFRCALLAVLRSKKLEGATIGVMVTASHNPEPMLDPAWEHHATSLANCPTSESLISTFFDLAKHLRVDLSAPASVAYAWDTRPTGPELIEALQRGLEVFAETTKTINVGITTTPVLHYVVKATNDKTGDYGEPTEEGYMQKMSTAFATLIGNRGPLSELYVDCANGVGAPALATLTKHIGDKLPIHALNTDTTAPGALNSQCGADFVKTKQALPPSVASSGSLAKKDSRGCSLDGDADRIIYYYLADGKTFRMLDGDKIGVMVAMFLGDLVTKAKLGEHQLQVGVVQTAYANGSSTKYLKSRGIPVTCVPTGVKHLHHAAQRYDIGVYFEANGHGTVLFSPSAISTLKSFTPSSPDSANAIKHLLALSSLINQAVGDALSDMLLVEVVLAHRGWTAPEWDAAYEDLPNRLVKVEVKDRFIFETTDAERRLVKPEGLQDMVNDAMGKVEMGRSFVRPSGTEDCVRVYAEAKSSADAEGEVRCGWASNMFTLLFVTARLTGPACDGMDRVVENLITEFACNVLIYTALLVIRIPLSSAVSAAVQRLDVTSSVAASAPALGAILQRSDTHHDQTTRGHSLWTQTPARPLPRLVSPSPSITYTPSVLGASSGCHVSYSQSPWSSFNSGQANLGKGASSHWTNYSGAVISFSFVGTGFTAYGDTSGNMTSILQLDGSTISTVQNKVMSTRPTLASATNLQEGYHTVSLTTKGTGGLEFDGVDLVLGSGAVNSTTSNITQVAATSNTSLNTAFTWSTDDWSPAINDAGTAQVAFTAHPNASYTFSPPSNTSLLFIYSSVSSNASPFTVTLSSPAYSSGSTNSTTPQSATLTPLTPWAQDGVLVFYATLQPGYAYAVKVENEGPEGEGLSVARVVFVSASSDGAAIASTSSSLPSSTSSSGPGSGGQSSHSNTGTIVGAVIGVCGAVAIALLVWFLLRRRQKAKRDQETAEVEKPFQVDEYKETTESGAAPALTPYLALPPADAYDRLLPASDENPNSPQTSSSAPSKSATNATRPPSSSQRLTPLNTTTTTSTGTSDPSQPSTGSVSGYGSGSGSASAPVLGRDRSFSHKWEVLAAPEGRATGPAGAEASGGLSPHKWEVLVAPRPDTSGSAASASQTSLDRLPRSVPSGIVQDDGDDHAGGRNVRVEVDAGRLDEGTEVLPPGYDPAWLAQTRRE</sequence>
<proteinExistence type="inferred from homology"/>
<evidence type="ECO:0000256" key="7">
    <source>
        <dbReference type="ARBA" id="ARBA00022723"/>
    </source>
</evidence>
<feature type="domain" description="Phosphoacetylglucosamine mutase AMG1" evidence="15">
    <location>
        <begin position="306"/>
        <end position="445"/>
    </location>
</feature>
<dbReference type="Pfam" id="PF21404">
    <property type="entry name" value="AMG1_III"/>
    <property type="match status" value="1"/>
</dbReference>
<dbReference type="Pfam" id="PF00408">
    <property type="entry name" value="PGM_PMM_IV"/>
    <property type="match status" value="1"/>
</dbReference>
<comment type="cofactor">
    <cofactor evidence="2">
        <name>Mg(2+)</name>
        <dbReference type="ChEBI" id="CHEBI:18420"/>
    </cofactor>
</comment>
<keyword evidence="13" id="KW-0812">Transmembrane</keyword>
<dbReference type="FunFam" id="3.40.120.10:FF:000013">
    <property type="entry name" value="Phosphoacetylglucosamine mutase"/>
    <property type="match status" value="1"/>
</dbReference>
<keyword evidence="9" id="KW-0413">Isomerase</keyword>
<dbReference type="SUPFAM" id="SSF55957">
    <property type="entry name" value="Phosphoglucomutase, C-terminal domain"/>
    <property type="match status" value="1"/>
</dbReference>
<dbReference type="SUPFAM" id="SSF53738">
    <property type="entry name" value="Phosphoglucomutase, first 3 domains"/>
    <property type="match status" value="3"/>
</dbReference>
<dbReference type="Gene3D" id="3.30.310.50">
    <property type="entry name" value="Alpha-D-phosphohexomutase, C-terminal domain"/>
    <property type="match status" value="1"/>
</dbReference>
<keyword evidence="13" id="KW-0472">Membrane</keyword>
<dbReference type="Pfam" id="PF21405">
    <property type="entry name" value="AMG1_II"/>
    <property type="match status" value="1"/>
</dbReference>
<dbReference type="OrthoDB" id="1928at2759"/>
<evidence type="ECO:0000313" key="17">
    <source>
        <dbReference type="EMBL" id="RSH93558.1"/>
    </source>
</evidence>
<evidence type="ECO:0000259" key="15">
    <source>
        <dbReference type="Pfam" id="PF21404"/>
    </source>
</evidence>
<dbReference type="InterPro" id="IPR049022">
    <property type="entry name" value="AMG1_III"/>
</dbReference>
<evidence type="ECO:0000313" key="18">
    <source>
        <dbReference type="Proteomes" id="UP000279259"/>
    </source>
</evidence>
<dbReference type="GO" id="GO:0004610">
    <property type="term" value="F:phosphoacetylglucosamine mutase activity"/>
    <property type="evidence" value="ECO:0007669"/>
    <property type="project" value="UniProtKB-EC"/>
</dbReference>
<dbReference type="Proteomes" id="UP000279259">
    <property type="component" value="Unassembled WGS sequence"/>
</dbReference>
<evidence type="ECO:0000256" key="8">
    <source>
        <dbReference type="ARBA" id="ARBA00022842"/>
    </source>
</evidence>
<dbReference type="Gene3D" id="2.60.120.260">
    <property type="entry name" value="Galactose-binding domain-like"/>
    <property type="match status" value="1"/>
</dbReference>
<feature type="domain" description="Alpha-D-phosphohexomutase C-terminal" evidence="14">
    <location>
        <begin position="462"/>
        <end position="527"/>
    </location>
</feature>
<evidence type="ECO:0000256" key="10">
    <source>
        <dbReference type="ARBA" id="ARBA00031926"/>
    </source>
</evidence>
<organism evidence="17 18">
    <name type="scientific">Saitozyma podzolica</name>
    <dbReference type="NCBI Taxonomy" id="1890683"/>
    <lineage>
        <taxon>Eukaryota</taxon>
        <taxon>Fungi</taxon>
        <taxon>Dikarya</taxon>
        <taxon>Basidiomycota</taxon>
        <taxon>Agaricomycotina</taxon>
        <taxon>Tremellomycetes</taxon>
        <taxon>Tremellales</taxon>
        <taxon>Trimorphomycetaceae</taxon>
        <taxon>Saitozyma</taxon>
    </lineage>
</organism>
<dbReference type="InterPro" id="IPR016657">
    <property type="entry name" value="PAGM"/>
</dbReference>
<dbReference type="Gene3D" id="3.40.120.10">
    <property type="entry name" value="Alpha-D-Glucose-1,6-Bisphosphate, subunit A, domain 3"/>
    <property type="match status" value="3"/>
</dbReference>
<accession>A0A427YR17</accession>
<dbReference type="InterPro" id="IPR016055">
    <property type="entry name" value="A-D-PHexomutase_a/b/a-I/II/III"/>
</dbReference>
<dbReference type="CDD" id="cd12087">
    <property type="entry name" value="TM_EGFR-like"/>
    <property type="match status" value="1"/>
</dbReference>
<evidence type="ECO:0000256" key="6">
    <source>
        <dbReference type="ARBA" id="ARBA00022553"/>
    </source>
</evidence>
<feature type="region of interest" description="Disordered" evidence="12">
    <location>
        <begin position="1031"/>
        <end position="1221"/>
    </location>
</feature>
<evidence type="ECO:0000259" key="16">
    <source>
        <dbReference type="Pfam" id="PF21405"/>
    </source>
</evidence>
<dbReference type="STRING" id="1890683.A0A427YR17"/>
<comment type="catalytic activity">
    <reaction evidence="1">
        <text>N-acetyl-alpha-D-glucosamine 1-phosphate = N-acetyl-D-glucosamine 6-phosphate</text>
        <dbReference type="Rhea" id="RHEA:23804"/>
        <dbReference type="ChEBI" id="CHEBI:57513"/>
        <dbReference type="ChEBI" id="CHEBI:57776"/>
        <dbReference type="EC" id="5.4.2.3"/>
    </reaction>
</comment>
<feature type="compositionally biased region" description="Polar residues" evidence="12">
    <location>
        <begin position="1059"/>
        <end position="1071"/>
    </location>
</feature>
<evidence type="ECO:0000256" key="12">
    <source>
        <dbReference type="SAM" id="MobiDB-lite"/>
    </source>
</evidence>
<feature type="compositionally biased region" description="Low complexity" evidence="12">
    <location>
        <begin position="1072"/>
        <end position="1091"/>
    </location>
</feature>
<reference evidence="17 18" key="1">
    <citation type="submission" date="2018-11" db="EMBL/GenBank/DDBJ databases">
        <title>Genome sequence of Saitozyma podzolica DSM 27192.</title>
        <authorList>
            <person name="Aliyu H."/>
            <person name="Gorte O."/>
            <person name="Ochsenreither K."/>
        </authorList>
    </citation>
    <scope>NUCLEOTIDE SEQUENCE [LARGE SCALE GENOMIC DNA]</scope>
    <source>
        <strain evidence="17 18">DSM 27192</strain>
    </source>
</reference>
<evidence type="ECO:0000256" key="2">
    <source>
        <dbReference type="ARBA" id="ARBA00001946"/>
    </source>
</evidence>